<dbReference type="EMBL" id="CM037155">
    <property type="protein sequence ID" value="KAH7846267.1"/>
    <property type="molecule type" value="Genomic_DNA"/>
</dbReference>
<sequence>MLDQIIDPYLRGQISPKGLKLFVELANKCLHKHPQGRPTMAEVEASLKHILASHRNIQKYTKSVIKVILGFARIASQGMILGKKMWESFDSMNAPRQLRRDPFAVPAVRLYRRFKLAQIQAATNNFHENLMIGDVGYTKVYRGLIDRGNAEVAIRRWKEGKSRETNLDQFTAEILVQSRLRHLHIVPLIGYCNDKRELILVYEHMVHKSLYHHLYGPNRSPLPWEKRLEICIGASRGLQYLHTGTKETIIHHNLKPTSILLDENWAAKLSSLEFSVVLPFNGSTATCSSFVAGNVGYMDPEYLASAKLTVKSDVYSFGVILLEVLCGRKTMVITRDEDEVNLVHWFKTNVEMGVVDRIIDPVLIDTIAPECLKEYVMIAENCVHDEGIERPSMDAVVGSLWCALQLQEAWLNKSHEAIPRFHNRFSDGVVSVGIPGKGGGGEMSFTSLEDSAYLSVLCARPPLDFGVEEEKCSLALWAQHCIKQGTLDQIIDPSLQGEIPAHGLKVFAEVANKCLHNHPNGRPTMAEVVDSLVFILDSQRDLPQGKGIIAKALQCIPHRVAKGIDPGWKKRKKSSFKKGLSQQLQGDQLQDTGIPLSRHFSLAEIRVATNNFHEQLLVRRSAHIEVYIGYIAHGNNKVLIKRRTAWTSSEKKVDQLWNEVQVLSHLRHFNILALVGYCNEKNEMILVHEFVSKWNLYHQLYKNNNEPLPWEKRLQICIGAARGLQYLHVGTKWTIIHQNLQSRCILLDEDWVAKVTGFEFSTKLPNNVSSTISNTNVADNAGYMAPEYLASAKLTEKCDVYSFGVILLEVLCGRKPMIVTRDEDQVNLVRWFKTNIERGTVDQIIDPNLADKIAPDCLKAYVVVAEKCLRDEGIECPSMDDILSSLMSASQLQDNWQNVEAAPCSHSNTLSDSTTNVDKVSSEGSSGMNSTSFVDSDYFLCNLAR</sequence>
<comment type="caution">
    <text evidence="1">The sequence shown here is derived from an EMBL/GenBank/DDBJ whole genome shotgun (WGS) entry which is preliminary data.</text>
</comment>
<proteinExistence type="predicted"/>
<dbReference type="Proteomes" id="UP000828048">
    <property type="component" value="Chromosome 5"/>
</dbReference>
<organism evidence="1 2">
    <name type="scientific">Vaccinium darrowii</name>
    <dbReference type="NCBI Taxonomy" id="229202"/>
    <lineage>
        <taxon>Eukaryota</taxon>
        <taxon>Viridiplantae</taxon>
        <taxon>Streptophyta</taxon>
        <taxon>Embryophyta</taxon>
        <taxon>Tracheophyta</taxon>
        <taxon>Spermatophyta</taxon>
        <taxon>Magnoliopsida</taxon>
        <taxon>eudicotyledons</taxon>
        <taxon>Gunneridae</taxon>
        <taxon>Pentapetalae</taxon>
        <taxon>asterids</taxon>
        <taxon>Ericales</taxon>
        <taxon>Ericaceae</taxon>
        <taxon>Vaccinioideae</taxon>
        <taxon>Vaccinieae</taxon>
        <taxon>Vaccinium</taxon>
    </lineage>
</organism>
<keyword evidence="2" id="KW-1185">Reference proteome</keyword>
<gene>
    <name evidence="1" type="ORF">Vadar_011893</name>
</gene>
<evidence type="ECO:0000313" key="1">
    <source>
        <dbReference type="EMBL" id="KAH7846267.1"/>
    </source>
</evidence>
<name>A0ACB7XYG9_9ERIC</name>
<accession>A0ACB7XYG9</accession>
<evidence type="ECO:0000313" key="2">
    <source>
        <dbReference type="Proteomes" id="UP000828048"/>
    </source>
</evidence>
<reference evidence="1 2" key="1">
    <citation type="journal article" date="2021" name="Hortic Res">
        <title>High-quality reference genome and annotation aids understanding of berry development for evergreen blueberry (Vaccinium darrowii).</title>
        <authorList>
            <person name="Yu J."/>
            <person name="Hulse-Kemp A.M."/>
            <person name="Babiker E."/>
            <person name="Staton M."/>
        </authorList>
    </citation>
    <scope>NUCLEOTIDE SEQUENCE [LARGE SCALE GENOMIC DNA]</scope>
    <source>
        <strain evidence="2">cv. NJ 8807/NJ 8810</strain>
        <tissue evidence="1">Young leaf</tissue>
    </source>
</reference>
<protein>
    <submittedName>
        <fullName evidence="1">Uncharacterized protein</fullName>
    </submittedName>
</protein>